<dbReference type="PANTHER" id="PTHR47926:SF436">
    <property type="entry name" value="PENTATRICOPEPTIDE REPEAT-CONTAINING PROTEIN ELI1, CHLOROPLASTIC-LIKE ISOFORM X2"/>
    <property type="match status" value="1"/>
</dbReference>
<dbReference type="SUPFAM" id="SSF48452">
    <property type="entry name" value="TPR-like"/>
    <property type="match status" value="1"/>
</dbReference>
<evidence type="ECO:0000256" key="2">
    <source>
        <dbReference type="PROSITE-ProRule" id="PRU00708"/>
    </source>
</evidence>
<dbReference type="AlphaFoldDB" id="A0ABD1QTW2"/>
<keyword evidence="4" id="KW-1185">Reference proteome</keyword>
<feature type="repeat" description="PPR" evidence="2">
    <location>
        <begin position="76"/>
        <end position="110"/>
    </location>
</feature>
<sequence>MREASIPLDFHTYPFVIKACGFLQNALSLAKTLHSETVKFGFLDDVFVCNSLACIYCKTGEVEVAYKVFEESLYRDVVTYNVMIDGFVKAGEIDKARDLFDEMPERDAVSWGTILAGYAKVNRCKEAVELFDHMVALKVKFDNVALVSMLSACAQLGEIEKGKNVHKYIGKNGIRIDSYLGTGLVDMYSKCGCIEIAMEVFESCDKKNVPLWNAVLIGLAMHGRGNLLLQYFSRMVEHGIRPDGVTILALLVGCSHSGLIDSAKRIFRDMESGFGVQRELKHYGCMADLLGRAGLIGEAMEMIEAMPMVGDVFVWGALLGGCRLHGNVEVAEAAAKHVIEVKPEDGGVFSVMANVYANLQRWDDLVKVRKLRDCRLGIKKNAGCSCIQLNGVNHEFDSGDSLHPHTDDICIVLNRLECHQFEAF</sequence>
<dbReference type="PROSITE" id="PS51375">
    <property type="entry name" value="PPR"/>
    <property type="match status" value="2"/>
</dbReference>
<dbReference type="Pfam" id="PF20431">
    <property type="entry name" value="E_motif"/>
    <property type="match status" value="1"/>
</dbReference>
<keyword evidence="1" id="KW-0677">Repeat</keyword>
<organism evidence="3 4">
    <name type="scientific">Forsythia ovata</name>
    <dbReference type="NCBI Taxonomy" id="205694"/>
    <lineage>
        <taxon>Eukaryota</taxon>
        <taxon>Viridiplantae</taxon>
        <taxon>Streptophyta</taxon>
        <taxon>Embryophyta</taxon>
        <taxon>Tracheophyta</taxon>
        <taxon>Spermatophyta</taxon>
        <taxon>Magnoliopsida</taxon>
        <taxon>eudicotyledons</taxon>
        <taxon>Gunneridae</taxon>
        <taxon>Pentapetalae</taxon>
        <taxon>asterids</taxon>
        <taxon>lamiids</taxon>
        <taxon>Lamiales</taxon>
        <taxon>Oleaceae</taxon>
        <taxon>Forsythieae</taxon>
        <taxon>Forsythia</taxon>
    </lineage>
</organism>
<evidence type="ECO:0000313" key="3">
    <source>
        <dbReference type="EMBL" id="KAL2478973.1"/>
    </source>
</evidence>
<dbReference type="InterPro" id="IPR046848">
    <property type="entry name" value="E_motif"/>
</dbReference>
<dbReference type="Pfam" id="PF13041">
    <property type="entry name" value="PPR_2"/>
    <property type="match status" value="1"/>
</dbReference>
<dbReference type="FunFam" id="1.25.40.10:FF:000348">
    <property type="entry name" value="Pentatricopeptide repeat-containing protein chloroplastic"/>
    <property type="match status" value="1"/>
</dbReference>
<reference evidence="4" key="1">
    <citation type="submission" date="2024-07" db="EMBL/GenBank/DDBJ databases">
        <title>Two chromosome-level genome assemblies of Korean endemic species Abeliophyllum distichum and Forsythia ovata (Oleaceae).</title>
        <authorList>
            <person name="Jang H."/>
        </authorList>
    </citation>
    <scope>NUCLEOTIDE SEQUENCE [LARGE SCALE GENOMIC DNA]</scope>
</reference>
<gene>
    <name evidence="3" type="ORF">Fot_47987</name>
</gene>
<dbReference type="PANTHER" id="PTHR47926">
    <property type="entry name" value="PENTATRICOPEPTIDE REPEAT-CONTAINING PROTEIN"/>
    <property type="match status" value="1"/>
</dbReference>
<dbReference type="InterPro" id="IPR011990">
    <property type="entry name" value="TPR-like_helical_dom_sf"/>
</dbReference>
<dbReference type="EMBL" id="JBFOLJ010000014">
    <property type="protein sequence ID" value="KAL2478973.1"/>
    <property type="molecule type" value="Genomic_DNA"/>
</dbReference>
<dbReference type="NCBIfam" id="TIGR00756">
    <property type="entry name" value="PPR"/>
    <property type="match status" value="3"/>
</dbReference>
<proteinExistence type="predicted"/>
<dbReference type="InterPro" id="IPR046960">
    <property type="entry name" value="PPR_At4g14850-like_plant"/>
</dbReference>
<dbReference type="Gene3D" id="1.25.40.10">
    <property type="entry name" value="Tetratricopeptide repeat domain"/>
    <property type="match status" value="3"/>
</dbReference>
<dbReference type="Pfam" id="PF01535">
    <property type="entry name" value="PPR"/>
    <property type="match status" value="5"/>
</dbReference>
<protein>
    <submittedName>
        <fullName evidence="3">Pentatricopeptide repeat-containing protein</fullName>
    </submittedName>
</protein>
<comment type="caution">
    <text evidence="3">The sequence shown here is derived from an EMBL/GenBank/DDBJ whole genome shotgun (WGS) entry which is preliminary data.</text>
</comment>
<evidence type="ECO:0000313" key="4">
    <source>
        <dbReference type="Proteomes" id="UP001604277"/>
    </source>
</evidence>
<dbReference type="InterPro" id="IPR002885">
    <property type="entry name" value="PPR_rpt"/>
</dbReference>
<feature type="repeat" description="PPR" evidence="2">
    <location>
        <begin position="208"/>
        <end position="242"/>
    </location>
</feature>
<dbReference type="Proteomes" id="UP001604277">
    <property type="component" value="Unassembled WGS sequence"/>
</dbReference>
<evidence type="ECO:0000256" key="1">
    <source>
        <dbReference type="ARBA" id="ARBA00022737"/>
    </source>
</evidence>
<name>A0ABD1QTW2_9LAMI</name>
<dbReference type="FunFam" id="1.25.40.10:FF:000184">
    <property type="entry name" value="Pentatricopeptide repeat-containing protein, chloroplastic"/>
    <property type="match status" value="1"/>
</dbReference>
<dbReference type="Pfam" id="PF12854">
    <property type="entry name" value="PPR_1"/>
    <property type="match status" value="1"/>
</dbReference>
<accession>A0ABD1QTW2</accession>